<keyword evidence="8 10" id="KW-0472">Membrane</keyword>
<dbReference type="EMBL" id="CP001958">
    <property type="protein sequence ID" value="ADG97530.1"/>
    <property type="molecule type" value="Genomic_DNA"/>
</dbReference>
<accession>D6ZF06</accession>
<keyword evidence="13" id="KW-1185">Reference proteome</keyword>
<dbReference type="AlphaFoldDB" id="D6ZF06"/>
<evidence type="ECO:0000256" key="9">
    <source>
        <dbReference type="ARBA" id="ARBA00047816"/>
    </source>
</evidence>
<comment type="function">
    <text evidence="1 10">Part of cytochrome c oxidase, its function is unknown.</text>
</comment>
<dbReference type="RefSeq" id="WP_013137986.1">
    <property type="nucleotide sequence ID" value="NC_014168.1"/>
</dbReference>
<dbReference type="GO" id="GO:0022900">
    <property type="term" value="P:electron transport chain"/>
    <property type="evidence" value="ECO:0007669"/>
    <property type="project" value="InterPro"/>
</dbReference>
<dbReference type="GO" id="GO:0016491">
    <property type="term" value="F:oxidoreductase activity"/>
    <property type="evidence" value="ECO:0007669"/>
    <property type="project" value="UniProtKB-KW"/>
</dbReference>
<comment type="similarity">
    <text evidence="3 10">Belongs to the cytochrome c oxidase bacterial subunit CtaF family.</text>
</comment>
<keyword evidence="12" id="KW-0560">Oxidoreductase</keyword>
<name>D6ZF06_SEGRD</name>
<evidence type="ECO:0000256" key="3">
    <source>
        <dbReference type="ARBA" id="ARBA00006870"/>
    </source>
</evidence>
<comment type="catalytic activity">
    <reaction evidence="9 10">
        <text>4 Fe(II)-[cytochrome c] + O2 + 8 H(+)(in) = 4 Fe(III)-[cytochrome c] + 2 H2O + 4 H(+)(out)</text>
        <dbReference type="Rhea" id="RHEA:11436"/>
        <dbReference type="Rhea" id="RHEA-COMP:10350"/>
        <dbReference type="Rhea" id="RHEA-COMP:14399"/>
        <dbReference type="ChEBI" id="CHEBI:15377"/>
        <dbReference type="ChEBI" id="CHEBI:15378"/>
        <dbReference type="ChEBI" id="CHEBI:15379"/>
        <dbReference type="ChEBI" id="CHEBI:29033"/>
        <dbReference type="ChEBI" id="CHEBI:29034"/>
        <dbReference type="EC" id="7.1.1.9"/>
    </reaction>
</comment>
<keyword evidence="7 11" id="KW-1133">Transmembrane helix</keyword>
<keyword evidence="4 10" id="KW-1003">Cell membrane</keyword>
<dbReference type="PIRSF" id="PIRSF017385">
    <property type="entry name" value="CtaF"/>
    <property type="match status" value="1"/>
</dbReference>
<dbReference type="Pfam" id="PF12270">
    <property type="entry name" value="Cyt_c_ox_IV"/>
    <property type="match status" value="1"/>
</dbReference>
<feature type="transmembrane region" description="Helical" evidence="11">
    <location>
        <begin position="35"/>
        <end position="59"/>
    </location>
</feature>
<dbReference type="EC" id="7.1.1.9" evidence="10"/>
<evidence type="ECO:0000256" key="10">
    <source>
        <dbReference type="PIRNR" id="PIRNR017385"/>
    </source>
</evidence>
<evidence type="ECO:0000256" key="7">
    <source>
        <dbReference type="ARBA" id="ARBA00022989"/>
    </source>
</evidence>
<evidence type="ECO:0000313" key="13">
    <source>
        <dbReference type="Proteomes" id="UP000002247"/>
    </source>
</evidence>
<evidence type="ECO:0000256" key="1">
    <source>
        <dbReference type="ARBA" id="ARBA00002536"/>
    </source>
</evidence>
<reference evidence="12 13" key="1">
    <citation type="journal article" date="2010" name="Stand. Genomic Sci.">
        <title>Complete genome sequence of Segniliparus rotundus type strain (CDC 1076).</title>
        <authorList>
            <person name="Sikorski J."/>
            <person name="Lapidus A."/>
            <person name="Copeland A."/>
            <person name="Misra M."/>
            <person name="Glavina Del Rio T."/>
            <person name="Nolan M."/>
            <person name="Lucas S."/>
            <person name="Chen F."/>
            <person name="Tice H."/>
            <person name="Cheng J.F."/>
            <person name="Jando M."/>
            <person name="Schneider S."/>
            <person name="Bruce D."/>
            <person name="Goodwin L."/>
            <person name="Pitluck S."/>
            <person name="Liolios K."/>
            <person name="Mikhailova N."/>
            <person name="Pati A."/>
            <person name="Ivanova N."/>
            <person name="Mavromatis K."/>
            <person name="Chen A."/>
            <person name="Palaniappan K."/>
            <person name="Chertkov O."/>
            <person name="Land M."/>
            <person name="Hauser L."/>
            <person name="Chang Y.J."/>
            <person name="Jeffries C.D."/>
            <person name="Brettin T."/>
            <person name="Detter J.C."/>
            <person name="Han C."/>
            <person name="Rohde M."/>
            <person name="Goker M."/>
            <person name="Bristow J."/>
            <person name="Eisen J.A."/>
            <person name="Markowitz V."/>
            <person name="Hugenholtz P."/>
            <person name="Kyrpides N.C."/>
            <person name="Klenk H.P."/>
        </authorList>
    </citation>
    <scope>NUCLEOTIDE SEQUENCE [LARGE SCALE GENOMIC DNA]</scope>
    <source>
        <strain evidence="13">ATCC BAA-972 / CDC 1076 / CIP 108378 / DSM 44985 / JCM 13578</strain>
    </source>
</reference>
<evidence type="ECO:0000256" key="4">
    <source>
        <dbReference type="ARBA" id="ARBA00022475"/>
    </source>
</evidence>
<sequence length="138" mass="14916">MKVEARLFELLTGFFFFMAVVYGVVTAYSRVGMEWVGVTAITLTGGLTLITGTFLRFIARRIELRPEDRVDAEVAEGAGELGFFSPGSWWPILIAGSAGIVAVALAMDLFWLLAAGAACVIATVAGLVFEYHRGPEKH</sequence>
<evidence type="ECO:0000256" key="11">
    <source>
        <dbReference type="SAM" id="Phobius"/>
    </source>
</evidence>
<dbReference type="eggNOG" id="ENOG5031SSV">
    <property type="taxonomic scope" value="Bacteria"/>
</dbReference>
<evidence type="ECO:0000313" key="12">
    <source>
        <dbReference type="EMBL" id="ADG97530.1"/>
    </source>
</evidence>
<protein>
    <recommendedName>
        <fullName evidence="10">Cytochrome c oxidase polypeptide 4</fullName>
        <ecNumber evidence="10">7.1.1.9</ecNumber>
    </recommendedName>
    <alternativeName>
        <fullName evidence="10">Cytochrome aa3 subunit 4</fullName>
    </alternativeName>
    <alternativeName>
        <fullName evidence="10">Cytochrome c oxidase polypeptide IV</fullName>
    </alternativeName>
</protein>
<dbReference type="STRING" id="640132.Srot_1057"/>
<keyword evidence="6 10" id="KW-1278">Translocase</keyword>
<dbReference type="KEGG" id="srt:Srot_1057"/>
<keyword evidence="5 11" id="KW-0812">Transmembrane</keyword>
<evidence type="ECO:0000256" key="5">
    <source>
        <dbReference type="ARBA" id="ARBA00022692"/>
    </source>
</evidence>
<dbReference type="HOGENOM" id="CLU_145919_0_0_11"/>
<feature type="transmembrane region" description="Helical" evidence="11">
    <location>
        <begin position="111"/>
        <end position="129"/>
    </location>
</feature>
<feature type="transmembrane region" description="Helical" evidence="11">
    <location>
        <begin position="7"/>
        <end position="29"/>
    </location>
</feature>
<proteinExistence type="inferred from homology"/>
<dbReference type="Proteomes" id="UP000002247">
    <property type="component" value="Chromosome"/>
</dbReference>
<evidence type="ECO:0000256" key="6">
    <source>
        <dbReference type="ARBA" id="ARBA00022967"/>
    </source>
</evidence>
<gene>
    <name evidence="12" type="ordered locus">Srot_1057</name>
</gene>
<evidence type="ECO:0000256" key="8">
    <source>
        <dbReference type="ARBA" id="ARBA00023136"/>
    </source>
</evidence>
<dbReference type="GO" id="GO:0004129">
    <property type="term" value="F:cytochrome-c oxidase activity"/>
    <property type="evidence" value="ECO:0007669"/>
    <property type="project" value="UniProtKB-EC"/>
</dbReference>
<organism evidence="12 13">
    <name type="scientific">Segniliparus rotundus (strain ATCC BAA-972 / CDC 1076 / CIP 108378 / DSM 44985 / JCM 13578)</name>
    <dbReference type="NCBI Taxonomy" id="640132"/>
    <lineage>
        <taxon>Bacteria</taxon>
        <taxon>Bacillati</taxon>
        <taxon>Actinomycetota</taxon>
        <taxon>Actinomycetes</taxon>
        <taxon>Mycobacteriales</taxon>
        <taxon>Segniliparaceae</taxon>
        <taxon>Segniliparus</taxon>
    </lineage>
</organism>
<dbReference type="GO" id="GO:0005886">
    <property type="term" value="C:plasma membrane"/>
    <property type="evidence" value="ECO:0007669"/>
    <property type="project" value="UniProtKB-SubCell"/>
</dbReference>
<dbReference type="InterPro" id="IPR021050">
    <property type="entry name" value="Cyt_c_oxidase_su4_actinobac"/>
</dbReference>
<comment type="subcellular location">
    <subcellularLocation>
        <location evidence="2">Cell membrane</location>
        <topology evidence="2">Multi-pass membrane protein</topology>
    </subcellularLocation>
</comment>
<dbReference type="OrthoDB" id="5244617at2"/>
<feature type="transmembrane region" description="Helical" evidence="11">
    <location>
        <begin position="88"/>
        <end position="105"/>
    </location>
</feature>
<evidence type="ECO:0000256" key="2">
    <source>
        <dbReference type="ARBA" id="ARBA00004651"/>
    </source>
</evidence>
<comment type="subunit">
    <text evidence="10">Associates with subunits I, II and III to form cytochrome c oxidase.</text>
</comment>